<name>A0A379MQZ7_9BACT</name>
<dbReference type="STRING" id="880526.GCA_000427365_00290"/>
<dbReference type="Gene3D" id="3.40.1010.10">
    <property type="entry name" value="Cobalt-precorrin-4 Transmethylase, Domain 1"/>
    <property type="match status" value="1"/>
</dbReference>
<dbReference type="InterPro" id="IPR008189">
    <property type="entry name" value="rRNA_ssu_MeTfrase_I"/>
</dbReference>
<protein>
    <submittedName>
        <fullName evidence="7">Ribosomal RNA small subunit methyltransferase I</fullName>
        <ecNumber evidence="7">2.1.1.198</ecNumber>
    </submittedName>
</protein>
<evidence type="ECO:0000313" key="8">
    <source>
        <dbReference type="Proteomes" id="UP000255233"/>
    </source>
</evidence>
<dbReference type="EC" id="2.1.1.198" evidence="7"/>
<dbReference type="GO" id="GO:0006364">
    <property type="term" value="P:rRNA processing"/>
    <property type="evidence" value="ECO:0007669"/>
    <property type="project" value="UniProtKB-KW"/>
</dbReference>
<dbReference type="InterPro" id="IPR014777">
    <property type="entry name" value="4pyrrole_Mease_sub1"/>
</dbReference>
<proteinExistence type="predicted"/>
<feature type="domain" description="Tetrapyrrole methylase" evidence="6">
    <location>
        <begin position="4"/>
        <end position="190"/>
    </location>
</feature>
<dbReference type="Proteomes" id="UP000255233">
    <property type="component" value="Unassembled WGS sequence"/>
</dbReference>
<dbReference type="InterPro" id="IPR014776">
    <property type="entry name" value="4pyrrole_Mease_sub2"/>
</dbReference>
<evidence type="ECO:0000313" key="7">
    <source>
        <dbReference type="EMBL" id="SUE33943.1"/>
    </source>
</evidence>
<evidence type="ECO:0000256" key="2">
    <source>
        <dbReference type="ARBA" id="ARBA00022552"/>
    </source>
</evidence>
<dbReference type="CDD" id="cd11649">
    <property type="entry name" value="RsmI_like"/>
    <property type="match status" value="1"/>
</dbReference>
<dbReference type="InterPro" id="IPR035996">
    <property type="entry name" value="4pyrrol_Methylase_sf"/>
</dbReference>
<dbReference type="Pfam" id="PF00590">
    <property type="entry name" value="TP_methylase"/>
    <property type="match status" value="1"/>
</dbReference>
<dbReference type="RefSeq" id="WP_027290188.1">
    <property type="nucleotide sequence ID" value="NZ_CALVFX010000008.1"/>
</dbReference>
<keyword evidence="2" id="KW-0698">rRNA processing</keyword>
<organism evidence="7 8">
    <name type="scientific">Rikenella microfusus</name>
    <dbReference type="NCBI Taxonomy" id="28139"/>
    <lineage>
        <taxon>Bacteria</taxon>
        <taxon>Pseudomonadati</taxon>
        <taxon>Bacteroidota</taxon>
        <taxon>Bacteroidia</taxon>
        <taxon>Bacteroidales</taxon>
        <taxon>Rikenellaceae</taxon>
        <taxon>Rikenella</taxon>
    </lineage>
</organism>
<dbReference type="GO" id="GO:0008168">
    <property type="term" value="F:methyltransferase activity"/>
    <property type="evidence" value="ECO:0007669"/>
    <property type="project" value="UniProtKB-KW"/>
</dbReference>
<keyword evidence="4 7" id="KW-0808">Transferase</keyword>
<dbReference type="PIRSF" id="PIRSF005917">
    <property type="entry name" value="MTase_YraL"/>
    <property type="match status" value="1"/>
</dbReference>
<dbReference type="PANTHER" id="PTHR46111">
    <property type="entry name" value="RIBOSOMAL RNA SMALL SUBUNIT METHYLTRANSFERASE I"/>
    <property type="match status" value="1"/>
</dbReference>
<keyword evidence="5" id="KW-0949">S-adenosyl-L-methionine</keyword>
<dbReference type="GO" id="GO:0032259">
    <property type="term" value="P:methylation"/>
    <property type="evidence" value="ECO:0007669"/>
    <property type="project" value="UniProtKB-KW"/>
</dbReference>
<evidence type="ECO:0000256" key="3">
    <source>
        <dbReference type="ARBA" id="ARBA00022603"/>
    </source>
</evidence>
<keyword evidence="3 7" id="KW-0489">Methyltransferase</keyword>
<keyword evidence="8" id="KW-1185">Reference proteome</keyword>
<evidence type="ECO:0000256" key="4">
    <source>
        <dbReference type="ARBA" id="ARBA00022679"/>
    </source>
</evidence>
<evidence type="ECO:0000256" key="5">
    <source>
        <dbReference type="ARBA" id="ARBA00022691"/>
    </source>
</evidence>
<dbReference type="OrthoDB" id="7061662at2"/>
<dbReference type="SUPFAM" id="SSF53790">
    <property type="entry name" value="Tetrapyrrole methylase"/>
    <property type="match status" value="1"/>
</dbReference>
<gene>
    <name evidence="7" type="primary">rsmI_1</name>
    <name evidence="7" type="ORF">NCTC11190_01157</name>
</gene>
<sequence length="235" mass="25450">MGKLYLIPTPLGETASWDVALPAGNRAIIDRIDCFVVENTRTARRFLARCGLSRAIDEIVFAELNEHTPPEEVESLLVPLLKDGKDMGVMSEAGLPCVADPGALLVAAAHRHGAEVVPLAGPGSITLALMASGANGQSFAFNGYLPVKPQERIRAIRHFERRAQSEGQSQIFIEAPYRNRKLFDDMLAACASGTMLCVACDLLEPGQYVRSQSIGAWKKSGAPAFDKRPAIFILF</sequence>
<keyword evidence="1" id="KW-0963">Cytoplasm</keyword>
<dbReference type="AlphaFoldDB" id="A0A379MQZ7"/>
<dbReference type="InterPro" id="IPR000878">
    <property type="entry name" value="4pyrrol_Mease"/>
</dbReference>
<evidence type="ECO:0000259" key="6">
    <source>
        <dbReference type="Pfam" id="PF00590"/>
    </source>
</evidence>
<dbReference type="EMBL" id="UGVL01000001">
    <property type="protein sequence ID" value="SUE33943.1"/>
    <property type="molecule type" value="Genomic_DNA"/>
</dbReference>
<evidence type="ECO:0000256" key="1">
    <source>
        <dbReference type="ARBA" id="ARBA00022490"/>
    </source>
</evidence>
<reference evidence="7 8" key="1">
    <citation type="submission" date="2018-06" db="EMBL/GenBank/DDBJ databases">
        <authorList>
            <consortium name="Pathogen Informatics"/>
            <person name="Doyle S."/>
        </authorList>
    </citation>
    <scope>NUCLEOTIDE SEQUENCE [LARGE SCALE GENOMIC DNA]</scope>
    <source>
        <strain evidence="7 8">NCTC11190</strain>
    </source>
</reference>
<accession>A0A379MQZ7</accession>
<dbReference type="Gene3D" id="3.30.950.10">
    <property type="entry name" value="Methyltransferase, Cobalt-precorrin-4 Transmethylase, Domain 2"/>
    <property type="match status" value="1"/>
</dbReference>
<dbReference type="PANTHER" id="PTHR46111:SF2">
    <property type="entry name" value="SAM-DEPENDENT METHYLTRANSFERASE"/>
    <property type="match status" value="1"/>
</dbReference>